<reference evidence="4 5" key="2">
    <citation type="submission" date="2017-09" db="EMBL/GenBank/DDBJ databases">
        <authorList>
            <person name="Lee N."/>
            <person name="Cho B.-K."/>
        </authorList>
    </citation>
    <scope>NUCLEOTIDE SEQUENCE [LARGE SCALE GENOMIC DNA]</scope>
    <source>
        <strain evidence="4 5">ATCC 27467</strain>
    </source>
</reference>
<dbReference type="EMBL" id="CP023701">
    <property type="protein sequence ID" value="QEU79185.1"/>
    <property type="molecule type" value="Genomic_DNA"/>
</dbReference>
<feature type="region of interest" description="Disordered" evidence="1">
    <location>
        <begin position="1"/>
        <end position="43"/>
    </location>
</feature>
<keyword evidence="5" id="KW-1185">Reference proteome</keyword>
<reference evidence="3" key="3">
    <citation type="submission" date="2020-09" db="EMBL/GenBank/DDBJ databases">
        <authorList>
            <person name="Sun Q."/>
            <person name="Ohkuma M."/>
        </authorList>
    </citation>
    <scope>NUCLEOTIDE SEQUENCE</scope>
    <source>
        <strain evidence="3">JCM 4834</strain>
    </source>
</reference>
<organism evidence="4 5">
    <name type="scientific">Streptomyces subrutilus</name>
    <dbReference type="NCBI Taxonomy" id="36818"/>
    <lineage>
        <taxon>Bacteria</taxon>
        <taxon>Bacillati</taxon>
        <taxon>Actinomycetota</taxon>
        <taxon>Actinomycetes</taxon>
        <taxon>Kitasatosporales</taxon>
        <taxon>Streptomycetaceae</taxon>
        <taxon>Streptomyces</taxon>
    </lineage>
</organism>
<sequence length="206" mass="21350">MSFGDPNNPYGQQPQQPQPGYGYPQQAPQGVPPQGGYGYPQQGAPVGYPAGPGGYPGGPVEMPGGVKGARIMLFVLGGLQAVGALFAIVASAWVADMISGADTSDSGLSSSDTDKAASFGAAFMIGFGVVILAFALWGILTAVKIPKGRNGIRISAIVYASIVTLFSLLSLLTANIFALFSLVLGILIIVFLAKNEGSRYFNRPQY</sequence>
<evidence type="ECO:0000256" key="2">
    <source>
        <dbReference type="SAM" id="Phobius"/>
    </source>
</evidence>
<accession>A0A5P2ULH7</accession>
<keyword evidence="2" id="KW-0812">Transmembrane</keyword>
<gene>
    <name evidence="4" type="ORF">CP968_13460</name>
    <name evidence="3" type="ORF">GCM10010371_09980</name>
</gene>
<keyword evidence="2" id="KW-1133">Transmembrane helix</keyword>
<evidence type="ECO:0000256" key="1">
    <source>
        <dbReference type="SAM" id="MobiDB-lite"/>
    </source>
</evidence>
<dbReference type="RefSeq" id="WP_150518245.1">
    <property type="nucleotide sequence ID" value="NZ_BMVX01000003.1"/>
</dbReference>
<feature type="transmembrane region" description="Helical" evidence="2">
    <location>
        <begin position="152"/>
        <end position="170"/>
    </location>
</feature>
<feature type="transmembrane region" description="Helical" evidence="2">
    <location>
        <begin position="71"/>
        <end position="95"/>
    </location>
</feature>
<proteinExistence type="predicted"/>
<dbReference type="SUPFAM" id="SSF81995">
    <property type="entry name" value="beta-sandwich domain of Sec23/24"/>
    <property type="match status" value="1"/>
</dbReference>
<feature type="transmembrane region" description="Helical" evidence="2">
    <location>
        <begin position="115"/>
        <end position="140"/>
    </location>
</feature>
<dbReference type="Proteomes" id="UP000326831">
    <property type="component" value="Chromosome"/>
</dbReference>
<feature type="compositionally biased region" description="Low complexity" evidence="1">
    <location>
        <begin position="9"/>
        <end position="32"/>
    </location>
</feature>
<dbReference type="AlphaFoldDB" id="A0A5P2ULH7"/>
<protein>
    <submittedName>
        <fullName evidence="4">Uncharacterized protein</fullName>
    </submittedName>
</protein>
<evidence type="ECO:0000313" key="3">
    <source>
        <dbReference type="EMBL" id="GGZ52529.1"/>
    </source>
</evidence>
<dbReference type="EMBL" id="BMVX01000003">
    <property type="protein sequence ID" value="GGZ52529.1"/>
    <property type="molecule type" value="Genomic_DNA"/>
</dbReference>
<feature type="transmembrane region" description="Helical" evidence="2">
    <location>
        <begin position="176"/>
        <end position="193"/>
    </location>
</feature>
<evidence type="ECO:0000313" key="4">
    <source>
        <dbReference type="EMBL" id="QEU79185.1"/>
    </source>
</evidence>
<reference evidence="3" key="1">
    <citation type="journal article" date="2014" name="Int. J. Syst. Evol. Microbiol.">
        <title>Complete genome sequence of Corynebacterium casei LMG S-19264T (=DSM 44701T), isolated from a smear-ripened cheese.</title>
        <authorList>
            <consortium name="US DOE Joint Genome Institute (JGI-PGF)"/>
            <person name="Walter F."/>
            <person name="Albersmeier A."/>
            <person name="Kalinowski J."/>
            <person name="Ruckert C."/>
        </authorList>
    </citation>
    <scope>NUCLEOTIDE SEQUENCE</scope>
    <source>
        <strain evidence="3">JCM 4834</strain>
    </source>
</reference>
<dbReference type="Proteomes" id="UP000634660">
    <property type="component" value="Unassembled WGS sequence"/>
</dbReference>
<keyword evidence="2" id="KW-0472">Membrane</keyword>
<dbReference type="KEGG" id="ssub:CP968_13460"/>
<name>A0A5P2ULH7_9ACTN</name>
<dbReference type="OrthoDB" id="4277223at2"/>
<evidence type="ECO:0000313" key="5">
    <source>
        <dbReference type="Proteomes" id="UP000326831"/>
    </source>
</evidence>